<dbReference type="Pfam" id="PF00672">
    <property type="entry name" value="HAMP"/>
    <property type="match status" value="1"/>
</dbReference>
<dbReference type="Gene3D" id="1.10.287.950">
    <property type="entry name" value="Methyl-accepting chemotaxis protein"/>
    <property type="match status" value="1"/>
</dbReference>
<dbReference type="InterPro" id="IPR007891">
    <property type="entry name" value="CHASE3"/>
</dbReference>
<evidence type="ECO:0000256" key="2">
    <source>
        <dbReference type="ARBA" id="ARBA00022475"/>
    </source>
</evidence>
<dbReference type="Pfam" id="PF00015">
    <property type="entry name" value="MCPsignal"/>
    <property type="match status" value="1"/>
</dbReference>
<evidence type="ECO:0000256" key="7">
    <source>
        <dbReference type="SAM" id="Phobius"/>
    </source>
</evidence>
<dbReference type="Gene3D" id="6.10.340.10">
    <property type="match status" value="1"/>
</dbReference>
<evidence type="ECO:0000256" key="5">
    <source>
        <dbReference type="ARBA" id="ARBA00029447"/>
    </source>
</evidence>
<dbReference type="AlphaFoldDB" id="A0A162CX95"/>
<dbReference type="SMART" id="SM00283">
    <property type="entry name" value="MA"/>
    <property type="match status" value="1"/>
</dbReference>
<evidence type="ECO:0000313" key="11">
    <source>
        <dbReference type="Proteomes" id="UP000075806"/>
    </source>
</evidence>
<dbReference type="PROSITE" id="PS50111">
    <property type="entry name" value="CHEMOTAXIS_TRANSDUC_2"/>
    <property type="match status" value="1"/>
</dbReference>
<accession>A0A162CX95</accession>
<dbReference type="CDD" id="cd06225">
    <property type="entry name" value="HAMP"/>
    <property type="match status" value="1"/>
</dbReference>
<proteinExistence type="inferred from homology"/>
<evidence type="ECO:0000256" key="6">
    <source>
        <dbReference type="PROSITE-ProRule" id="PRU00284"/>
    </source>
</evidence>
<dbReference type="STRING" id="519424.AZF04_11770"/>
<keyword evidence="3 7" id="KW-0472">Membrane</keyword>
<evidence type="ECO:0000313" key="10">
    <source>
        <dbReference type="EMBL" id="KYG27006.1"/>
    </source>
</evidence>
<gene>
    <name evidence="10" type="ORF">AZF04_11770</name>
</gene>
<name>A0A162CX95_9BACI</name>
<dbReference type="PRINTS" id="PR00260">
    <property type="entry name" value="CHEMTRNSDUCR"/>
</dbReference>
<dbReference type="InterPro" id="IPR004089">
    <property type="entry name" value="MCPsignal_dom"/>
</dbReference>
<evidence type="ECO:0000259" key="9">
    <source>
        <dbReference type="PROSITE" id="PS50885"/>
    </source>
</evidence>
<keyword evidence="4 6" id="KW-0807">Transducer</keyword>
<dbReference type="Pfam" id="PF05227">
    <property type="entry name" value="CHASE3"/>
    <property type="match status" value="1"/>
</dbReference>
<dbReference type="EMBL" id="LTAO01000037">
    <property type="protein sequence ID" value="KYG27006.1"/>
    <property type="molecule type" value="Genomic_DNA"/>
</dbReference>
<comment type="subcellular location">
    <subcellularLocation>
        <location evidence="1">Cell membrane</location>
    </subcellularLocation>
</comment>
<dbReference type="Proteomes" id="UP000075806">
    <property type="component" value="Unassembled WGS sequence"/>
</dbReference>
<keyword evidence="11" id="KW-1185">Reference proteome</keyword>
<keyword evidence="2" id="KW-1003">Cell membrane</keyword>
<evidence type="ECO:0000256" key="4">
    <source>
        <dbReference type="ARBA" id="ARBA00023224"/>
    </source>
</evidence>
<protein>
    <recommendedName>
        <fullName evidence="12">Chemotaxis protein</fullName>
    </recommendedName>
</protein>
<evidence type="ECO:0008006" key="12">
    <source>
        <dbReference type="Google" id="ProtNLM"/>
    </source>
</evidence>
<dbReference type="OrthoDB" id="107771at2"/>
<keyword evidence="7" id="KW-1133">Transmembrane helix</keyword>
<dbReference type="GO" id="GO:0006935">
    <property type="term" value="P:chemotaxis"/>
    <property type="evidence" value="ECO:0007669"/>
    <property type="project" value="InterPro"/>
</dbReference>
<dbReference type="GO" id="GO:0004888">
    <property type="term" value="F:transmembrane signaling receptor activity"/>
    <property type="evidence" value="ECO:0007669"/>
    <property type="project" value="InterPro"/>
</dbReference>
<dbReference type="RefSeq" id="WP_061949958.1">
    <property type="nucleotide sequence ID" value="NZ_LTAO01000037.1"/>
</dbReference>
<dbReference type="GO" id="GO:0007165">
    <property type="term" value="P:signal transduction"/>
    <property type="evidence" value="ECO:0007669"/>
    <property type="project" value="UniProtKB-KW"/>
</dbReference>
<reference evidence="10" key="1">
    <citation type="submission" date="2016-02" db="EMBL/GenBank/DDBJ databases">
        <title>Genome sequence of Bacillus trypoxylicola KCTC 13244(T).</title>
        <authorList>
            <person name="Jeong H."/>
            <person name="Park S.-H."/>
            <person name="Choi S.-K."/>
        </authorList>
    </citation>
    <scope>NUCLEOTIDE SEQUENCE [LARGE SCALE GENOMIC DNA]</scope>
    <source>
        <strain evidence="10">KCTC 13244</strain>
    </source>
</reference>
<dbReference type="InterPro" id="IPR004090">
    <property type="entry name" value="Chemotax_Me-accpt_rcpt"/>
</dbReference>
<dbReference type="PROSITE" id="PS50885">
    <property type="entry name" value="HAMP"/>
    <property type="match status" value="1"/>
</dbReference>
<organism evidence="10 11">
    <name type="scientific">Alkalihalobacillus trypoxylicola</name>
    <dbReference type="NCBI Taxonomy" id="519424"/>
    <lineage>
        <taxon>Bacteria</taxon>
        <taxon>Bacillati</taxon>
        <taxon>Bacillota</taxon>
        <taxon>Bacilli</taxon>
        <taxon>Bacillales</taxon>
        <taxon>Bacillaceae</taxon>
        <taxon>Alkalihalobacillus</taxon>
    </lineage>
</organism>
<feature type="transmembrane region" description="Helical" evidence="7">
    <location>
        <begin position="213"/>
        <end position="238"/>
    </location>
</feature>
<dbReference type="SUPFAM" id="SSF58104">
    <property type="entry name" value="Methyl-accepting chemotaxis protein (MCP) signaling domain"/>
    <property type="match status" value="1"/>
</dbReference>
<evidence type="ECO:0000259" key="8">
    <source>
        <dbReference type="PROSITE" id="PS50111"/>
    </source>
</evidence>
<dbReference type="PANTHER" id="PTHR32089">
    <property type="entry name" value="METHYL-ACCEPTING CHEMOTAXIS PROTEIN MCPB"/>
    <property type="match status" value="1"/>
</dbReference>
<evidence type="ECO:0000256" key="1">
    <source>
        <dbReference type="ARBA" id="ARBA00004236"/>
    </source>
</evidence>
<dbReference type="CDD" id="cd11386">
    <property type="entry name" value="MCP_signal"/>
    <property type="match status" value="1"/>
</dbReference>
<dbReference type="InterPro" id="IPR003660">
    <property type="entry name" value="HAMP_dom"/>
</dbReference>
<feature type="domain" description="HAMP" evidence="9">
    <location>
        <begin position="238"/>
        <end position="291"/>
    </location>
</feature>
<keyword evidence="7" id="KW-0812">Transmembrane</keyword>
<dbReference type="GO" id="GO:0005886">
    <property type="term" value="C:plasma membrane"/>
    <property type="evidence" value="ECO:0007669"/>
    <property type="project" value="UniProtKB-SubCell"/>
</dbReference>
<evidence type="ECO:0000256" key="3">
    <source>
        <dbReference type="ARBA" id="ARBA00023136"/>
    </source>
</evidence>
<comment type="caution">
    <text evidence="10">The sequence shown here is derived from an EMBL/GenBank/DDBJ whole genome shotgun (WGS) entry which is preliminary data.</text>
</comment>
<sequence length="596" mass="65478">MKIWKGRLKNKQKNKPHKMKRDWLQKINIKGFKDIKWSLGNKLVTCFVIVSVLFAVASAVSLYSIKKVESTYQYMSENVEVMGQKALQVQVGLHQQASLIRGYILTNDRGMLSEFYSINSDNNTEIIAAKTLLNEESINAQFDQLLAMNDDYVNIANNVVNQYRLDQEGALNLAANELVPFENEMNTVIDSLVLESNNLAENYSNEASSQTNFGVLITIGISAIALLAAIILGVYLTVSITRPLKQLKTVAEEVKNGNLAFETNIQKRTDELGDLFSSIMSMKDNLRDLIGKISVNASQVAASSEELLASAEQTSKATEQTSSSIEDITKGAEQQNRASNQSVDTLKKINEDVSQIAKHSNVIDEEANQTLTYANEGNQYIQDTVEKMDAIQDSVVQSDQAIYALSNSSKEVGQIINVISNIADQTNLLALNAAIEAARAGEHGKGFAVVADEVRKLAEQSAQSTLQIDEIITEMQNGSNHSVSMMAVVKDEVKEGIVSVTEANSKFKLIMNSMDQMATLIEEMNQRIQGLVTQSTNVMGSVQEMSELANETTEHSATVSAVAEETLASMEEVTSSAHSLTSLADDLQMRIQNFKL</sequence>
<comment type="similarity">
    <text evidence="5">Belongs to the methyl-accepting chemotaxis (MCP) protein family.</text>
</comment>
<dbReference type="SMART" id="SM00304">
    <property type="entry name" value="HAMP"/>
    <property type="match status" value="1"/>
</dbReference>
<dbReference type="PANTHER" id="PTHR32089:SF112">
    <property type="entry name" value="LYSOZYME-LIKE PROTEIN-RELATED"/>
    <property type="match status" value="1"/>
</dbReference>
<feature type="domain" description="Methyl-accepting transducer" evidence="8">
    <location>
        <begin position="310"/>
        <end position="546"/>
    </location>
</feature>